<dbReference type="CDD" id="cd17734">
    <property type="entry name" value="BRCT_Bard1_rpt1"/>
    <property type="match status" value="1"/>
</dbReference>
<dbReference type="Pfam" id="PF00533">
    <property type="entry name" value="BRCT"/>
    <property type="match status" value="1"/>
</dbReference>
<dbReference type="InterPro" id="IPR017907">
    <property type="entry name" value="Znf_RING_CS"/>
</dbReference>
<evidence type="ECO:0000256" key="8">
    <source>
        <dbReference type="ARBA" id="ARBA00022833"/>
    </source>
</evidence>
<evidence type="ECO:0000256" key="13">
    <source>
        <dbReference type="PROSITE-ProRule" id="PRU00175"/>
    </source>
</evidence>
<dbReference type="AlphaFoldDB" id="A0AAD8GQT6"/>
<dbReference type="InterPro" id="IPR001357">
    <property type="entry name" value="BRCT_dom"/>
</dbReference>
<dbReference type="Pfam" id="PF13771">
    <property type="entry name" value="zf-HC5HC2H"/>
    <property type="match status" value="1"/>
</dbReference>
<keyword evidence="3" id="KW-0158">Chromosome</keyword>
<keyword evidence="4" id="KW-0479">Metal-binding</keyword>
<keyword evidence="5" id="KW-0677">Repeat</keyword>
<dbReference type="PROSITE" id="PS50089">
    <property type="entry name" value="ZF_RING_2"/>
    <property type="match status" value="1"/>
</dbReference>
<dbReference type="EMBL" id="JAUIZM010000014">
    <property type="protein sequence ID" value="KAK1352926.1"/>
    <property type="molecule type" value="Genomic_DNA"/>
</dbReference>
<dbReference type="SUPFAM" id="SSF57850">
    <property type="entry name" value="RING/U-box"/>
    <property type="match status" value="1"/>
</dbReference>
<dbReference type="Proteomes" id="UP001237642">
    <property type="component" value="Unassembled WGS sequence"/>
</dbReference>
<evidence type="ECO:0000259" key="16">
    <source>
        <dbReference type="PROSITE" id="PS50172"/>
    </source>
</evidence>
<dbReference type="InterPro" id="IPR036420">
    <property type="entry name" value="BRCT_dom_sf"/>
</dbReference>
<dbReference type="GO" id="GO:0045944">
    <property type="term" value="P:positive regulation of transcription by RNA polymerase II"/>
    <property type="evidence" value="ECO:0007669"/>
    <property type="project" value="TreeGrafter"/>
</dbReference>
<dbReference type="FunFam" id="3.40.50.10190:FF:000006">
    <property type="entry name" value="Breast cancer type 1 susceptibility protein homolog"/>
    <property type="match status" value="1"/>
</dbReference>
<dbReference type="SMART" id="SM00292">
    <property type="entry name" value="BRCT"/>
    <property type="match status" value="2"/>
</dbReference>
<dbReference type="InterPro" id="IPR001965">
    <property type="entry name" value="Znf_PHD"/>
</dbReference>
<evidence type="ECO:0000256" key="12">
    <source>
        <dbReference type="ARBA" id="ARBA00031556"/>
    </source>
</evidence>
<evidence type="ECO:0000256" key="5">
    <source>
        <dbReference type="ARBA" id="ARBA00022737"/>
    </source>
</evidence>
<dbReference type="GO" id="GO:0004842">
    <property type="term" value="F:ubiquitin-protein transferase activity"/>
    <property type="evidence" value="ECO:0007669"/>
    <property type="project" value="TreeGrafter"/>
</dbReference>
<keyword evidence="11" id="KW-0131">Cell cycle</keyword>
<gene>
    <name evidence="18" type="ORF">POM88_052764</name>
</gene>
<keyword evidence="6" id="KW-0227">DNA damage</keyword>
<feature type="domain" description="RING-type" evidence="15">
    <location>
        <begin position="27"/>
        <end position="65"/>
    </location>
</feature>
<evidence type="ECO:0000259" key="17">
    <source>
        <dbReference type="PROSITE" id="PS51805"/>
    </source>
</evidence>
<feature type="region of interest" description="Disordered" evidence="14">
    <location>
        <begin position="239"/>
        <end position="261"/>
    </location>
</feature>
<dbReference type="InterPro" id="IPR031099">
    <property type="entry name" value="BRCA1-associated"/>
</dbReference>
<evidence type="ECO:0000256" key="3">
    <source>
        <dbReference type="ARBA" id="ARBA00022454"/>
    </source>
</evidence>
<dbReference type="SMART" id="SM00249">
    <property type="entry name" value="PHD"/>
    <property type="match status" value="1"/>
</dbReference>
<evidence type="ECO:0000256" key="4">
    <source>
        <dbReference type="ARBA" id="ARBA00022723"/>
    </source>
</evidence>
<evidence type="ECO:0000313" key="18">
    <source>
        <dbReference type="EMBL" id="KAK1352926.1"/>
    </source>
</evidence>
<dbReference type="GO" id="GO:0000724">
    <property type="term" value="P:double-strand break repair via homologous recombination"/>
    <property type="evidence" value="ECO:0007669"/>
    <property type="project" value="TreeGrafter"/>
</dbReference>
<keyword evidence="9" id="KW-0234">DNA repair</keyword>
<dbReference type="SUPFAM" id="SSF52113">
    <property type="entry name" value="BRCT domain"/>
    <property type="match status" value="2"/>
</dbReference>
<feature type="domain" description="PHD-type" evidence="17">
    <location>
        <begin position="264"/>
        <end position="384"/>
    </location>
</feature>
<sequence length="648" mass="71303">MAEECQSWRLLNPWLLHLQKLALELKCPLCLELLSQPVLLPCDHIFCNCCVKSSTKFGSECPSCKSKYADREVRSAPFMESLVSIYRSLDAYATSVNTLFQAVPCDAGKKLNLSPVSVKLNSVDGTKNELNQVAADGNSSSGTFFPLLARKCSHDVLNGSAEEEKMLNEHPIKSAVPGGIQSKHTELTASVFNADGRVTNFQSPGKDGSVKHEVNKVEEIDMNQMGQLSPACTDSLGDINDNSCEPASSRDAKRHKKSNPEDTGGVCAFCHSSEVTNETGEMIHYANGKLVVGSLKPFSNGIHVHKICIDWTPQVYYEGDYIRNLESELARASKLKCSTCGLKGAGLGCFMKSCRRSYHVPCAIKTSNCRWDFDDFLMTCPVHKAVKFPSERSKFRKAAVHKAEPIAAPIAPKQVSFWASSLTGPKNWVLCGSALSTEEKCYLAKFASTCGAMISRSWNPNVTHVIASTDANGAYTRTLKVLMAILHGRWVVTMDWIKACKEMNKPEDEEKYEAGLDNHGCWGGPKSGRLRGLQNAPKLFSGVNFYFSGDYLPAYKDDLLNLVTTAGGFVIKNKEQLAALSSPVQGSSTTLVVYNVDPLQQYTMGNEESVLLQRLRTAEDLATEYGYRVLKHTWILESVAASKLLPYY</sequence>
<feature type="domain" description="BRCT" evidence="16">
    <location>
        <begin position="429"/>
        <end position="514"/>
    </location>
</feature>
<evidence type="ECO:0000256" key="1">
    <source>
        <dbReference type="ARBA" id="ARBA00004123"/>
    </source>
</evidence>
<reference evidence="18" key="2">
    <citation type="submission" date="2023-05" db="EMBL/GenBank/DDBJ databases">
        <authorList>
            <person name="Schelkunov M.I."/>
        </authorList>
    </citation>
    <scope>NUCLEOTIDE SEQUENCE</scope>
    <source>
        <strain evidence="18">Hsosn_3</strain>
        <tissue evidence="18">Leaf</tissue>
    </source>
</reference>
<comment type="subcellular location">
    <subcellularLocation>
        <location evidence="2">Chromosome</location>
    </subcellularLocation>
    <subcellularLocation>
        <location evidence="1">Nucleus</location>
    </subcellularLocation>
</comment>
<evidence type="ECO:0000256" key="11">
    <source>
        <dbReference type="ARBA" id="ARBA00023306"/>
    </source>
</evidence>
<evidence type="ECO:0000256" key="14">
    <source>
        <dbReference type="SAM" id="MobiDB-lite"/>
    </source>
</evidence>
<dbReference type="InterPro" id="IPR013083">
    <property type="entry name" value="Znf_RING/FYVE/PHD"/>
</dbReference>
<evidence type="ECO:0000256" key="10">
    <source>
        <dbReference type="ARBA" id="ARBA00023242"/>
    </source>
</evidence>
<dbReference type="InterPro" id="IPR001841">
    <property type="entry name" value="Znf_RING"/>
</dbReference>
<protein>
    <recommendedName>
        <fullName evidence="12">RING-type E3 ubiquitin transferase BRCA1</fullName>
    </recommendedName>
</protein>
<dbReference type="Gene3D" id="3.30.40.10">
    <property type="entry name" value="Zinc/RING finger domain, C3HC4 (zinc finger)"/>
    <property type="match status" value="2"/>
</dbReference>
<dbReference type="GO" id="GO:0005634">
    <property type="term" value="C:nucleus"/>
    <property type="evidence" value="ECO:0007669"/>
    <property type="project" value="UniProtKB-SubCell"/>
</dbReference>
<evidence type="ECO:0000256" key="9">
    <source>
        <dbReference type="ARBA" id="ARBA00023204"/>
    </source>
</evidence>
<evidence type="ECO:0000256" key="2">
    <source>
        <dbReference type="ARBA" id="ARBA00004286"/>
    </source>
</evidence>
<dbReference type="GO" id="GO:0008270">
    <property type="term" value="F:zinc ion binding"/>
    <property type="evidence" value="ECO:0007669"/>
    <property type="project" value="UniProtKB-KW"/>
</dbReference>
<keyword evidence="19" id="KW-1185">Reference proteome</keyword>
<dbReference type="PROSITE" id="PS51805">
    <property type="entry name" value="EPHD"/>
    <property type="match status" value="1"/>
</dbReference>
<dbReference type="GO" id="GO:0005694">
    <property type="term" value="C:chromosome"/>
    <property type="evidence" value="ECO:0007669"/>
    <property type="project" value="UniProtKB-SubCell"/>
</dbReference>
<organism evidence="18 19">
    <name type="scientific">Heracleum sosnowskyi</name>
    <dbReference type="NCBI Taxonomy" id="360622"/>
    <lineage>
        <taxon>Eukaryota</taxon>
        <taxon>Viridiplantae</taxon>
        <taxon>Streptophyta</taxon>
        <taxon>Embryophyta</taxon>
        <taxon>Tracheophyta</taxon>
        <taxon>Spermatophyta</taxon>
        <taxon>Magnoliopsida</taxon>
        <taxon>eudicotyledons</taxon>
        <taxon>Gunneridae</taxon>
        <taxon>Pentapetalae</taxon>
        <taxon>asterids</taxon>
        <taxon>campanulids</taxon>
        <taxon>Apiales</taxon>
        <taxon>Apiaceae</taxon>
        <taxon>Apioideae</taxon>
        <taxon>apioid superclade</taxon>
        <taxon>Tordylieae</taxon>
        <taxon>Tordyliinae</taxon>
        <taxon>Heracleum</taxon>
    </lineage>
</organism>
<dbReference type="InterPro" id="IPR034732">
    <property type="entry name" value="EPHD"/>
</dbReference>
<dbReference type="PANTHER" id="PTHR13763:SF9">
    <property type="entry name" value="BRCA1-ASSOCIATED RING DOMAIN PROTEIN 1"/>
    <property type="match status" value="1"/>
</dbReference>
<keyword evidence="7 13" id="KW-0863">Zinc-finger</keyword>
<keyword evidence="10" id="KW-0539">Nucleus</keyword>
<evidence type="ECO:0000259" key="15">
    <source>
        <dbReference type="PROSITE" id="PS50089"/>
    </source>
</evidence>
<evidence type="ECO:0000256" key="7">
    <source>
        <dbReference type="ARBA" id="ARBA00022771"/>
    </source>
</evidence>
<proteinExistence type="predicted"/>
<dbReference type="PANTHER" id="PTHR13763">
    <property type="entry name" value="BREAST CANCER TYPE 1 SUSCEPTIBILITY PROTEIN BRCA1"/>
    <property type="match status" value="1"/>
</dbReference>
<dbReference type="PROSITE" id="PS00518">
    <property type="entry name" value="ZF_RING_1"/>
    <property type="match status" value="1"/>
</dbReference>
<dbReference type="Pfam" id="PF00097">
    <property type="entry name" value="zf-C3HC4"/>
    <property type="match status" value="1"/>
</dbReference>
<dbReference type="InterPro" id="IPR018957">
    <property type="entry name" value="Znf_C3HC4_RING-type"/>
</dbReference>
<feature type="domain" description="BRCT" evidence="16">
    <location>
        <begin position="535"/>
        <end position="648"/>
    </location>
</feature>
<name>A0AAD8GQT6_9APIA</name>
<evidence type="ECO:0000313" key="19">
    <source>
        <dbReference type="Proteomes" id="UP001237642"/>
    </source>
</evidence>
<comment type="caution">
    <text evidence="18">The sequence shown here is derived from an EMBL/GenBank/DDBJ whole genome shotgun (WGS) entry which is preliminary data.</text>
</comment>
<keyword evidence="8" id="KW-0862">Zinc</keyword>
<accession>A0AAD8GQT6</accession>
<dbReference type="PROSITE" id="PS50172">
    <property type="entry name" value="BRCT"/>
    <property type="match status" value="2"/>
</dbReference>
<dbReference type="Gene3D" id="3.40.50.10190">
    <property type="entry name" value="BRCT domain"/>
    <property type="match status" value="2"/>
</dbReference>
<evidence type="ECO:0000256" key="6">
    <source>
        <dbReference type="ARBA" id="ARBA00022763"/>
    </source>
</evidence>
<dbReference type="CDD" id="cd23146">
    <property type="entry name" value="RING-HC_AtBARD1-like"/>
    <property type="match status" value="1"/>
</dbReference>
<dbReference type="SMART" id="SM00184">
    <property type="entry name" value="RING"/>
    <property type="match status" value="2"/>
</dbReference>
<reference evidence="18" key="1">
    <citation type="submission" date="2023-02" db="EMBL/GenBank/DDBJ databases">
        <title>Genome of toxic invasive species Heracleum sosnowskyi carries increased number of genes despite the absence of recent whole-genome duplications.</title>
        <authorList>
            <person name="Schelkunov M."/>
            <person name="Shtratnikova V."/>
            <person name="Makarenko M."/>
            <person name="Klepikova A."/>
            <person name="Omelchenko D."/>
            <person name="Novikova G."/>
            <person name="Obukhova E."/>
            <person name="Bogdanov V."/>
            <person name="Penin A."/>
            <person name="Logacheva M."/>
        </authorList>
    </citation>
    <scope>NUCLEOTIDE SEQUENCE</scope>
    <source>
        <strain evidence="18">Hsosn_3</strain>
        <tissue evidence="18">Leaf</tissue>
    </source>
</reference>